<gene>
    <name evidence="2" type="ORF">JKF63_07997</name>
</gene>
<dbReference type="PANTHER" id="PTHR24114:SF2">
    <property type="entry name" value="F-BOX DOMAIN-CONTAINING PROTEIN-RELATED"/>
    <property type="match status" value="1"/>
</dbReference>
<organism evidence="2 3">
    <name type="scientific">Porcisia hertigi</name>
    <dbReference type="NCBI Taxonomy" id="2761500"/>
    <lineage>
        <taxon>Eukaryota</taxon>
        <taxon>Discoba</taxon>
        <taxon>Euglenozoa</taxon>
        <taxon>Kinetoplastea</taxon>
        <taxon>Metakinetoplastina</taxon>
        <taxon>Trypanosomatida</taxon>
        <taxon>Trypanosomatidae</taxon>
        <taxon>Leishmaniinae</taxon>
        <taxon>Porcisia</taxon>
    </lineage>
</organism>
<dbReference type="FunFam" id="3.80.10.10:FF:001081">
    <property type="entry name" value="Ribonuclease inhibitor-like protein"/>
    <property type="match status" value="1"/>
</dbReference>
<dbReference type="InterPro" id="IPR032675">
    <property type="entry name" value="LRR_dom_sf"/>
</dbReference>
<dbReference type="RefSeq" id="XP_067755652.1">
    <property type="nucleotide sequence ID" value="XM_067903925.1"/>
</dbReference>
<dbReference type="Gene3D" id="3.80.10.10">
    <property type="entry name" value="Ribonuclease Inhibitor"/>
    <property type="match status" value="4"/>
</dbReference>
<dbReference type="PANTHER" id="PTHR24114">
    <property type="entry name" value="LEUCINE RICH REPEAT FAMILY PROTEIN"/>
    <property type="match status" value="1"/>
</dbReference>
<dbReference type="AlphaFoldDB" id="A0A836HXR9"/>
<dbReference type="Pfam" id="PF13516">
    <property type="entry name" value="LRR_6"/>
    <property type="match status" value="6"/>
</dbReference>
<protein>
    <submittedName>
        <fullName evidence="2">Uncharacterized protein</fullName>
    </submittedName>
</protein>
<evidence type="ECO:0000256" key="1">
    <source>
        <dbReference type="SAM" id="Coils"/>
    </source>
</evidence>
<evidence type="ECO:0000313" key="3">
    <source>
        <dbReference type="Proteomes" id="UP000674318"/>
    </source>
</evidence>
<feature type="coiled-coil region" evidence="1">
    <location>
        <begin position="565"/>
        <end position="627"/>
    </location>
</feature>
<dbReference type="Proteomes" id="UP000674318">
    <property type="component" value="Unassembled WGS sequence"/>
</dbReference>
<dbReference type="FunFam" id="3.80.10.10:FF:001083">
    <property type="entry name" value="Ribonuclease inhibitor-like protein"/>
    <property type="match status" value="1"/>
</dbReference>
<proteinExistence type="predicted"/>
<dbReference type="KEGG" id="phet:94294002"/>
<sequence length="733" mass="81699">MEDLFVPSRSTAFPLDAHMTLAAPLPEMMATSREKSQRRQKDDDAAELYRFKSTKCHAFLQDRKAVTTNLPRLLPDGIPYAANFVSFDHLQNCGALKEMRRNEVSITTEDLRLLYEARCLDQNIPPSWQRETRFMELISAKCKGCFFCLPENGFGLCSAEALAAVLSRNNHYSVLDLSGNRLRDDGARFIAQLIKRNRSLVHIDLASNDIGHVGGVLIARALLENNTVISLDIGARAGVNGNHIGTPGAEAIGEVLRSNEVLSRLNISSNGLGAGGVGFIASALEHNKSLTRLNLSSNNLGIDGAQILAQALEVSHVTHWELPRNHLDDRGGACFLNALSDAIRVGHDVVEHLDLEDNALGERSAEAVSKVLSTSTSLTTLRLNGNPLGPGFKAIGASLNENRSLTSLFLSKCSIDQTGAAPLGAALCVNYTLRQLDLSNNRLKDGGAVELAKGLMLNKSLTMCNLSSNRIGHIGGLDLAKALQKNRTLRHLNLRRNMMLEATGEAMSDSFHTNKTLERLDVAYNDFSYVCAMSIERALERNRSSNKILLVPKLQSNIDALAPKEKELERAVEDIELERRMLRDRGEDLMRRGEEARVVSEKLRREITDLERALEKARSISDAAESLFRQTEDHYTNAVTELKMKRASMDTRIQQEKDRTDRYHREAEKIRRQIKHIQDEENERLAPLLRELEGTGKECTQEMDDAKFEGEKLAALELRQRELQIIADKRKKK</sequence>
<dbReference type="SMART" id="SM00368">
    <property type="entry name" value="LRR_RI"/>
    <property type="match status" value="12"/>
</dbReference>
<feature type="coiled-coil region" evidence="1">
    <location>
        <begin position="653"/>
        <end position="680"/>
    </location>
</feature>
<accession>A0A836HXR9</accession>
<evidence type="ECO:0000313" key="2">
    <source>
        <dbReference type="EMBL" id="KAG5499434.1"/>
    </source>
</evidence>
<name>A0A836HXR9_9TRYP</name>
<dbReference type="InterPro" id="IPR052394">
    <property type="entry name" value="LRR-containing"/>
</dbReference>
<dbReference type="OrthoDB" id="120976at2759"/>
<dbReference type="SUPFAM" id="SSF52047">
    <property type="entry name" value="RNI-like"/>
    <property type="match status" value="1"/>
</dbReference>
<dbReference type="InterPro" id="IPR001611">
    <property type="entry name" value="Leu-rich_rpt"/>
</dbReference>
<dbReference type="GeneID" id="94294002"/>
<keyword evidence="3" id="KW-1185">Reference proteome</keyword>
<reference evidence="2 3" key="1">
    <citation type="submission" date="2021-02" db="EMBL/GenBank/DDBJ databases">
        <title>Porcisia hertigi Genome sequencing and assembly.</title>
        <authorList>
            <person name="Almutairi H."/>
            <person name="Gatherer D."/>
        </authorList>
    </citation>
    <scope>NUCLEOTIDE SEQUENCE [LARGE SCALE GENOMIC DNA]</scope>
    <source>
        <strain evidence="2 3">C119</strain>
    </source>
</reference>
<dbReference type="EMBL" id="JAFJZO010000029">
    <property type="protein sequence ID" value="KAG5499434.1"/>
    <property type="molecule type" value="Genomic_DNA"/>
</dbReference>
<keyword evidence="1" id="KW-0175">Coiled coil</keyword>
<comment type="caution">
    <text evidence="2">The sequence shown here is derived from an EMBL/GenBank/DDBJ whole genome shotgun (WGS) entry which is preliminary data.</text>
</comment>